<dbReference type="EMBL" id="VFRA01000001">
    <property type="protein sequence ID" value="TQO20668.1"/>
    <property type="molecule type" value="Genomic_DNA"/>
</dbReference>
<name>A0A8H2K6C8_9MICO</name>
<proteinExistence type="predicted"/>
<dbReference type="SUPFAM" id="SSF47413">
    <property type="entry name" value="lambda repressor-like DNA-binding domains"/>
    <property type="match status" value="1"/>
</dbReference>
<reference evidence="2 3" key="1">
    <citation type="submission" date="2019-06" db="EMBL/GenBank/DDBJ databases">
        <title>Sequencing the genomes of 1000 actinobacteria strains.</title>
        <authorList>
            <person name="Klenk H.-P."/>
        </authorList>
    </citation>
    <scope>NUCLEOTIDE SEQUENCE [LARGE SCALE GENOMIC DNA]</scope>
    <source>
        <strain evidence="2 3">DSM 21947</strain>
    </source>
</reference>
<dbReference type="Proteomes" id="UP000316560">
    <property type="component" value="Unassembled WGS sequence"/>
</dbReference>
<dbReference type="OrthoDB" id="3824825at2"/>
<dbReference type="GO" id="GO:0003677">
    <property type="term" value="F:DNA binding"/>
    <property type="evidence" value="ECO:0007669"/>
    <property type="project" value="InterPro"/>
</dbReference>
<dbReference type="Gene3D" id="1.10.260.40">
    <property type="entry name" value="lambda repressor-like DNA-binding domains"/>
    <property type="match status" value="1"/>
</dbReference>
<feature type="domain" description="HTH cro/C1-type" evidence="1">
    <location>
        <begin position="7"/>
        <end position="43"/>
    </location>
</feature>
<dbReference type="InterPro" id="IPR001387">
    <property type="entry name" value="Cro/C1-type_HTH"/>
</dbReference>
<protein>
    <submittedName>
        <fullName evidence="2">Helix-turn-helix protein</fullName>
    </submittedName>
</protein>
<gene>
    <name evidence="2" type="ORF">FB472_2313</name>
</gene>
<keyword evidence="3" id="KW-1185">Reference proteome</keyword>
<evidence type="ECO:0000259" key="1">
    <source>
        <dbReference type="PROSITE" id="PS50943"/>
    </source>
</evidence>
<organism evidence="2 3">
    <name type="scientific">Rhodoglobus vestalii</name>
    <dbReference type="NCBI Taxonomy" id="193384"/>
    <lineage>
        <taxon>Bacteria</taxon>
        <taxon>Bacillati</taxon>
        <taxon>Actinomycetota</taxon>
        <taxon>Actinomycetes</taxon>
        <taxon>Micrococcales</taxon>
        <taxon>Microbacteriaceae</taxon>
        <taxon>Rhodoglobus</taxon>
    </lineage>
</organism>
<dbReference type="InterPro" id="IPR010982">
    <property type="entry name" value="Lambda_DNA-bd_dom_sf"/>
</dbReference>
<dbReference type="CDD" id="cd00093">
    <property type="entry name" value="HTH_XRE"/>
    <property type="match status" value="1"/>
</dbReference>
<evidence type="ECO:0000313" key="3">
    <source>
        <dbReference type="Proteomes" id="UP000316560"/>
    </source>
</evidence>
<comment type="caution">
    <text evidence="2">The sequence shown here is derived from an EMBL/GenBank/DDBJ whole genome shotgun (WGS) entry which is preliminary data.</text>
</comment>
<accession>A0A8H2K6C8</accession>
<dbReference type="Pfam" id="PF13560">
    <property type="entry name" value="HTH_31"/>
    <property type="match status" value="1"/>
</dbReference>
<evidence type="ECO:0000313" key="2">
    <source>
        <dbReference type="EMBL" id="TQO20668.1"/>
    </source>
</evidence>
<dbReference type="AlphaFoldDB" id="A0A8H2K6C8"/>
<sequence>MEAKELVRSMRLIGGLSQVDLANLAGVAASTISRIERGSLEPTWSIMSRLLDSAGYRQTGDLTSLGDNAAVAAARIALGETIDARLDDARVNGWLERWKKARFIDETERVRDIGKLGAQAGIASRIFDRPNERQSVVYDRPWQNIVAALASSGVRYAVSGITATSLTRTRDGAAWPLIYVDSVPQALQAAELRPQATAGPRVTLMSFDRVAASGIVDEDGIAFVSPGQALIDSYAGPGRMADLADAVASRWMAGAVA</sequence>
<dbReference type="PROSITE" id="PS50943">
    <property type="entry name" value="HTH_CROC1"/>
    <property type="match status" value="1"/>
</dbReference>
<dbReference type="SMART" id="SM00530">
    <property type="entry name" value="HTH_XRE"/>
    <property type="match status" value="1"/>
</dbReference>
<dbReference type="RefSeq" id="WP_141990950.1">
    <property type="nucleotide sequence ID" value="NZ_VFRA01000001.1"/>
</dbReference>